<accession>A0ABV9GWR4</accession>
<keyword evidence="1" id="KW-0067">ATP-binding</keyword>
<dbReference type="Gene3D" id="3.40.50.300">
    <property type="entry name" value="P-loop containing nucleotide triphosphate hydrolases"/>
    <property type="match status" value="1"/>
</dbReference>
<dbReference type="SUPFAM" id="SSF52540">
    <property type="entry name" value="P-loop containing nucleoside triphosphate hydrolases"/>
    <property type="match status" value="1"/>
</dbReference>
<gene>
    <name evidence="1" type="ORF">ACFO3A_05500</name>
</gene>
<keyword evidence="1" id="KW-0547">Nucleotide-binding</keyword>
<dbReference type="InterPro" id="IPR027417">
    <property type="entry name" value="P-loop_NTPase"/>
</dbReference>
<dbReference type="CDD" id="cd00009">
    <property type="entry name" value="AAA"/>
    <property type="match status" value="1"/>
</dbReference>
<dbReference type="EMBL" id="JBHSEW010000004">
    <property type="protein sequence ID" value="MFC4621666.1"/>
    <property type="molecule type" value="Genomic_DNA"/>
</dbReference>
<dbReference type="Pfam" id="PF05673">
    <property type="entry name" value="DUF815"/>
    <property type="match status" value="1"/>
</dbReference>
<dbReference type="Proteomes" id="UP001595967">
    <property type="component" value="Unassembled WGS sequence"/>
</dbReference>
<dbReference type="RefSeq" id="WP_377724696.1">
    <property type="nucleotide sequence ID" value="NZ_JBHSEW010000004.1"/>
</dbReference>
<reference evidence="2" key="1">
    <citation type="journal article" date="2019" name="Int. J. Syst. Evol. Microbiol.">
        <title>The Global Catalogue of Microorganisms (GCM) 10K type strain sequencing project: providing services to taxonomists for standard genome sequencing and annotation.</title>
        <authorList>
            <consortium name="The Broad Institute Genomics Platform"/>
            <consortium name="The Broad Institute Genome Sequencing Center for Infectious Disease"/>
            <person name="Wu L."/>
            <person name="Ma J."/>
        </authorList>
    </citation>
    <scope>NUCLEOTIDE SEQUENCE [LARGE SCALE GENOMIC DNA]</scope>
    <source>
        <strain evidence="2">JCM 11650</strain>
    </source>
</reference>
<dbReference type="PANTHER" id="PTHR42935:SF1">
    <property type="entry name" value="SLR0930 PROTEIN"/>
    <property type="match status" value="1"/>
</dbReference>
<organism evidence="1 2">
    <name type="scientific">Comamonas nitrativorans</name>
    <dbReference type="NCBI Taxonomy" id="108437"/>
    <lineage>
        <taxon>Bacteria</taxon>
        <taxon>Pseudomonadati</taxon>
        <taxon>Pseudomonadota</taxon>
        <taxon>Betaproteobacteria</taxon>
        <taxon>Burkholderiales</taxon>
        <taxon>Comamonadaceae</taxon>
        <taxon>Comamonas</taxon>
    </lineage>
</organism>
<protein>
    <submittedName>
        <fullName evidence="1">ATP-binding protein</fullName>
    </submittedName>
</protein>
<evidence type="ECO:0000313" key="1">
    <source>
        <dbReference type="EMBL" id="MFC4621666.1"/>
    </source>
</evidence>
<evidence type="ECO:0000313" key="2">
    <source>
        <dbReference type="Proteomes" id="UP001595967"/>
    </source>
</evidence>
<name>A0ABV9GWR4_9BURK</name>
<dbReference type="InterPro" id="IPR008533">
    <property type="entry name" value="DUF815"/>
</dbReference>
<keyword evidence="2" id="KW-1185">Reference proteome</keyword>
<proteinExistence type="predicted"/>
<comment type="caution">
    <text evidence="1">The sequence shown here is derived from an EMBL/GenBank/DDBJ whole genome shotgun (WGS) entry which is preliminary data.</text>
</comment>
<dbReference type="GO" id="GO:0005524">
    <property type="term" value="F:ATP binding"/>
    <property type="evidence" value="ECO:0007669"/>
    <property type="project" value="UniProtKB-KW"/>
</dbReference>
<dbReference type="PANTHER" id="PTHR42935">
    <property type="entry name" value="SLR0930 PROTEIN"/>
    <property type="match status" value="1"/>
</dbReference>
<sequence length="321" mass="35283">MQDTDLSTFSPLERLVARAEQLMQRIEAVLPQPLQAPADWGAAIAWRYRKRANGCGVLEPVRHVGAMQLSDLQNIDVQKDKIARNTEQFVQGRTANNVLLTGARGTGKSSLIRACLHAYAGQGLRLIEVDKADLTDLPDIVEVVAARPEKFIIYCDDLSFEEGEPGYKAMKSILDGSVSAATPNVLVYATSNRRHLLPEYMTDNLQTSKGENGEIHPGEVVEEKISLSERFGLWVSFYPFSQDEYLRVVAQWLSSLGLDAAAIAAAQPEALVWALERGSRSGRVAQQFARDYAGRSQDADRAAVARPRIDDVQGLSDGAEI</sequence>